<evidence type="ECO:0000256" key="6">
    <source>
        <dbReference type="ARBA" id="ARBA00022723"/>
    </source>
</evidence>
<dbReference type="PIRSF" id="PIRSF009449">
    <property type="entry name" value="DNA_primase_large_subunit"/>
    <property type="match status" value="1"/>
</dbReference>
<name>A0A0L0G302_9EUKA</name>
<feature type="domain" description="DNA primase large subunit C-terminal" evidence="12">
    <location>
        <begin position="284"/>
        <end position="457"/>
    </location>
</feature>
<keyword evidence="8 10" id="KW-0411">Iron-sulfur</keyword>
<dbReference type="Pfam" id="PF26466">
    <property type="entry name" value="DNA_primase_lrg_N"/>
    <property type="match status" value="1"/>
</dbReference>
<evidence type="ECO:0000256" key="11">
    <source>
        <dbReference type="PIRSR" id="PIRSR009449-1"/>
    </source>
</evidence>
<dbReference type="FunFam" id="1.20.930.80:FF:000001">
    <property type="entry name" value="DNA primase large subunit"/>
    <property type="match status" value="1"/>
</dbReference>
<comment type="similarity">
    <text evidence="1 10">Belongs to the eukaryotic-type primase large subunit family.</text>
</comment>
<dbReference type="eggNOG" id="KOG2267">
    <property type="taxonomic scope" value="Eukaryota"/>
</dbReference>
<keyword evidence="5 10" id="KW-0235">DNA replication</keyword>
<feature type="binding site" evidence="11">
    <location>
        <position position="373"/>
    </location>
    <ligand>
        <name>[4Fe-4S] cluster</name>
        <dbReference type="ChEBI" id="CHEBI:49883"/>
    </ligand>
</feature>
<dbReference type="GO" id="GO:0006269">
    <property type="term" value="P:DNA replication, synthesis of primer"/>
    <property type="evidence" value="ECO:0007669"/>
    <property type="project" value="UniProtKB-KW"/>
</dbReference>
<dbReference type="Pfam" id="PF04104">
    <property type="entry name" value="DNA_primase_lrg"/>
    <property type="match status" value="1"/>
</dbReference>
<evidence type="ECO:0000259" key="12">
    <source>
        <dbReference type="Pfam" id="PF04104"/>
    </source>
</evidence>
<evidence type="ECO:0000256" key="4">
    <source>
        <dbReference type="ARBA" id="ARBA00022515"/>
    </source>
</evidence>
<feature type="binding site" evidence="11">
    <location>
        <position position="430"/>
    </location>
    <ligand>
        <name>[4Fe-4S] cluster</name>
        <dbReference type="ChEBI" id="CHEBI:49883"/>
    </ligand>
</feature>
<dbReference type="InterPro" id="IPR058560">
    <property type="entry name" value="DNA_primase_C"/>
</dbReference>
<keyword evidence="6 10" id="KW-0479">Metal-binding</keyword>
<comment type="cofactor">
    <cofactor evidence="10">
        <name>[4Fe-4S] cluster</name>
        <dbReference type="ChEBI" id="CHEBI:49883"/>
    </cofactor>
    <text evidence="10">Binds 1 [4Fe-4S] cluster.</text>
</comment>
<evidence type="ECO:0000256" key="2">
    <source>
        <dbReference type="ARBA" id="ARBA00019038"/>
    </source>
</evidence>
<evidence type="ECO:0000256" key="8">
    <source>
        <dbReference type="ARBA" id="ARBA00023014"/>
    </source>
</evidence>
<keyword evidence="7 10" id="KW-0408">Iron</keyword>
<keyword evidence="3 10" id="KW-0004">4Fe-4S</keyword>
<dbReference type="GO" id="GO:0005658">
    <property type="term" value="C:alpha DNA polymerase:primase complex"/>
    <property type="evidence" value="ECO:0007669"/>
    <property type="project" value="TreeGrafter"/>
</dbReference>
<gene>
    <name evidence="13" type="ORF">SARC_04505</name>
</gene>
<dbReference type="GeneID" id="25905009"/>
<dbReference type="GO" id="GO:0046872">
    <property type="term" value="F:metal ion binding"/>
    <property type="evidence" value="ECO:0007669"/>
    <property type="project" value="UniProtKB-UniRule"/>
</dbReference>
<dbReference type="Proteomes" id="UP000054560">
    <property type="component" value="Unassembled WGS sequence"/>
</dbReference>
<feature type="binding site" evidence="11">
    <location>
        <position position="294"/>
    </location>
    <ligand>
        <name>[4Fe-4S] cluster</name>
        <dbReference type="ChEBI" id="CHEBI:49883"/>
    </ligand>
</feature>
<evidence type="ECO:0000256" key="5">
    <source>
        <dbReference type="ARBA" id="ARBA00022705"/>
    </source>
</evidence>
<dbReference type="Gene3D" id="1.20.930.80">
    <property type="match status" value="1"/>
</dbReference>
<evidence type="ECO:0000256" key="7">
    <source>
        <dbReference type="ARBA" id="ARBA00023004"/>
    </source>
</evidence>
<evidence type="ECO:0000256" key="1">
    <source>
        <dbReference type="ARBA" id="ARBA00010564"/>
    </source>
</evidence>
<sequence>MAINQVSRRRRRGNLQVRDSKVLDSGRFPHRLSLYNTPPNDEVSLEEFESSGYDRLRLLKAVEQARLCHPKRGPQYFKEIKKACDKYMPLGDSGARNAADVYEERRKDHLSHFVLRLAYCRSEELRRWFLQQEVELFRCRFENESINDFLNAIQNLKYDKMSDEEKRELESQLKDCGFNLSIETVRETAYYKLPFKRALELVRQRKVLLKGGMAYVPEQELLSIICSSFRQRLSLALTHACKALPALEEDERLDPILRTMSKNDLADEQQLQNRTGVVHPSDLDELSNTVMPLCMRNLHVNFKADHHLKHWGRLQYGLFLKGIGVMLEDAINYWRSEFTQKMAMDKFDREHVYTLRHMYGKEGKRTNYTPYSCVKIITGQAPGTGDHHGCPFKHFDGSHLVKELKSTKVPNPAIQEILKLVKDQHFQVACSRYFAYKIGPLPENVDVPLINHPNGYFTKAIELNNFKAGIVNAGASTVKSESLPINE</sequence>
<dbReference type="STRING" id="667725.A0A0L0G302"/>
<evidence type="ECO:0000256" key="9">
    <source>
        <dbReference type="ARBA" id="ARBA00023125"/>
    </source>
</evidence>
<dbReference type="AlphaFoldDB" id="A0A0L0G302"/>
<organism evidence="13 14">
    <name type="scientific">Sphaeroforma arctica JP610</name>
    <dbReference type="NCBI Taxonomy" id="667725"/>
    <lineage>
        <taxon>Eukaryota</taxon>
        <taxon>Ichthyosporea</taxon>
        <taxon>Ichthyophonida</taxon>
        <taxon>Sphaeroforma</taxon>
    </lineage>
</organism>
<dbReference type="PANTHER" id="PTHR10537">
    <property type="entry name" value="DNA PRIMASE LARGE SUBUNIT"/>
    <property type="match status" value="1"/>
</dbReference>
<protein>
    <recommendedName>
        <fullName evidence="2 10">DNA primase large subunit</fullName>
    </recommendedName>
</protein>
<dbReference type="CDD" id="cd07322">
    <property type="entry name" value="PriL_PriS_Eukaryotic"/>
    <property type="match status" value="1"/>
</dbReference>
<dbReference type="EMBL" id="KQ241852">
    <property type="protein sequence ID" value="KNC83224.1"/>
    <property type="molecule type" value="Genomic_DNA"/>
</dbReference>
<dbReference type="GO" id="GO:0051539">
    <property type="term" value="F:4 iron, 4 sulfur cluster binding"/>
    <property type="evidence" value="ECO:0007669"/>
    <property type="project" value="UniProtKB-UniRule"/>
</dbReference>
<evidence type="ECO:0000313" key="14">
    <source>
        <dbReference type="Proteomes" id="UP000054560"/>
    </source>
</evidence>
<dbReference type="InterPro" id="IPR016558">
    <property type="entry name" value="DNA_primase_lsu_euk"/>
</dbReference>
<comment type="function">
    <text evidence="10">DNA primase is the polymerase that synthesizes small RNA primers for the Okazaki fragments made during discontinuous DNA replication.</text>
</comment>
<dbReference type="GO" id="GO:0003677">
    <property type="term" value="F:DNA binding"/>
    <property type="evidence" value="ECO:0007669"/>
    <property type="project" value="UniProtKB-UniRule"/>
</dbReference>
<dbReference type="OrthoDB" id="421393at2759"/>
<evidence type="ECO:0000256" key="10">
    <source>
        <dbReference type="PIRNR" id="PIRNR009449"/>
    </source>
</evidence>
<accession>A0A0L0G302</accession>
<feature type="binding site" evidence="11">
    <location>
        <position position="390"/>
    </location>
    <ligand>
        <name>[4Fe-4S] cluster</name>
        <dbReference type="ChEBI" id="CHEBI:49883"/>
    </ligand>
</feature>
<reference evidence="13 14" key="1">
    <citation type="submission" date="2011-02" db="EMBL/GenBank/DDBJ databases">
        <title>The Genome Sequence of Sphaeroforma arctica JP610.</title>
        <authorList>
            <consortium name="The Broad Institute Genome Sequencing Platform"/>
            <person name="Russ C."/>
            <person name="Cuomo C."/>
            <person name="Young S.K."/>
            <person name="Zeng Q."/>
            <person name="Gargeya S."/>
            <person name="Alvarado L."/>
            <person name="Berlin A."/>
            <person name="Chapman S.B."/>
            <person name="Chen Z."/>
            <person name="Freedman E."/>
            <person name="Gellesch M."/>
            <person name="Goldberg J."/>
            <person name="Griggs A."/>
            <person name="Gujja S."/>
            <person name="Heilman E."/>
            <person name="Heiman D."/>
            <person name="Howarth C."/>
            <person name="Mehta T."/>
            <person name="Neiman D."/>
            <person name="Pearson M."/>
            <person name="Roberts A."/>
            <person name="Saif S."/>
            <person name="Shea T."/>
            <person name="Shenoy N."/>
            <person name="Sisk P."/>
            <person name="Stolte C."/>
            <person name="Sykes S."/>
            <person name="White J."/>
            <person name="Yandava C."/>
            <person name="Burger G."/>
            <person name="Gray M.W."/>
            <person name="Holland P.W.H."/>
            <person name="King N."/>
            <person name="Lang F.B.F."/>
            <person name="Roger A.J."/>
            <person name="Ruiz-Trillo I."/>
            <person name="Haas B."/>
            <person name="Nusbaum C."/>
            <person name="Birren B."/>
        </authorList>
    </citation>
    <scope>NUCLEOTIDE SEQUENCE [LARGE SCALE GENOMIC DNA]</scope>
    <source>
        <strain evidence="13 14">JP610</strain>
    </source>
</reference>
<evidence type="ECO:0000256" key="3">
    <source>
        <dbReference type="ARBA" id="ARBA00022485"/>
    </source>
</evidence>
<keyword evidence="4 10" id="KW-0639">Primosome</keyword>
<dbReference type="InterPro" id="IPR007238">
    <property type="entry name" value="DNA_primase_lsu_euk/arc"/>
</dbReference>
<dbReference type="RefSeq" id="XP_014157126.1">
    <property type="nucleotide sequence ID" value="XM_014301651.1"/>
</dbReference>
<dbReference type="PANTHER" id="PTHR10537:SF3">
    <property type="entry name" value="DNA PRIMASE LARGE SUBUNIT"/>
    <property type="match status" value="1"/>
</dbReference>
<keyword evidence="9 10" id="KW-0238">DNA-binding</keyword>
<proteinExistence type="inferred from homology"/>
<dbReference type="GO" id="GO:0006270">
    <property type="term" value="P:DNA replication initiation"/>
    <property type="evidence" value="ECO:0007669"/>
    <property type="project" value="TreeGrafter"/>
</dbReference>
<evidence type="ECO:0000313" key="13">
    <source>
        <dbReference type="EMBL" id="KNC83224.1"/>
    </source>
</evidence>
<keyword evidence="14" id="KW-1185">Reference proteome</keyword>